<proteinExistence type="predicted"/>
<name>A0ACB9LHW1_9MYRT</name>
<evidence type="ECO:0000313" key="1">
    <source>
        <dbReference type="EMBL" id="KAI4310583.1"/>
    </source>
</evidence>
<protein>
    <submittedName>
        <fullName evidence="1">Uncharacterized protein</fullName>
    </submittedName>
</protein>
<dbReference type="EMBL" id="CM042890">
    <property type="protein sequence ID" value="KAI4310583.1"/>
    <property type="molecule type" value="Genomic_DNA"/>
</dbReference>
<evidence type="ECO:0000313" key="2">
    <source>
        <dbReference type="Proteomes" id="UP001057402"/>
    </source>
</evidence>
<sequence>MPMSNRAADDLIPAKIRKRGSSPAASSSSSIIQSYRFKRAILIGKRGGSSTPLPTWRLISSQTRSPSVGRAAAESSPKFLASPSGKGKVQVPVSARKLAATLWEMNEFPSSGGKGESEERRLRKEDRSRERNSRRSVHSGPLPPHLSDPSYSPVSEMDRSGTSSHRRRSPSFSQRLKLVDTKSGSFCNDSLMETESRSRVQTPGGPNVGAKTRLKDVSNALTTSKELIKIMNRMWNQEDRASSSMSIISALHAELERARLLVNQVIREHDTEEKEIDYLMKRFAEERTKWKYKERKSVEAAVESIIGELEVEKKLRTRLESLNKRLGLELAETKAALIEAVKELKTEKRAREIMEDVCDQLAGNVGEETPLHEEVERQRESKVSSFEEEKVATDKLKNQLKASLCAKKTKETSICASNYSPDEGNGNYSSNARPEARSRKEREDDDGGEVEDMVERKDDSAESEVDSVYCGVGGNYRALETHPSDDEEKKGRSSSSKRGPRKSNTCLQRSISDTADYSVKSERFKGNEFDWERFQERGERDDMLAYNLVKGLRDRMLYGPSPRDFGSPTRQGHRFSSSSLHGASQERPPLAPGNDGKSRLSTSKSDLHSSRESKR</sequence>
<comment type="caution">
    <text evidence="1">The sequence shown here is derived from an EMBL/GenBank/DDBJ whole genome shotgun (WGS) entry which is preliminary data.</text>
</comment>
<dbReference type="Proteomes" id="UP001057402">
    <property type="component" value="Chromosome 11"/>
</dbReference>
<reference evidence="2" key="1">
    <citation type="journal article" date="2023" name="Front. Plant Sci.">
        <title>Chromosomal-level genome assembly of Melastoma candidum provides insights into trichome evolution.</title>
        <authorList>
            <person name="Zhong Y."/>
            <person name="Wu W."/>
            <person name="Sun C."/>
            <person name="Zou P."/>
            <person name="Liu Y."/>
            <person name="Dai S."/>
            <person name="Zhou R."/>
        </authorList>
    </citation>
    <scope>NUCLEOTIDE SEQUENCE [LARGE SCALE GENOMIC DNA]</scope>
</reference>
<keyword evidence="2" id="KW-1185">Reference proteome</keyword>
<accession>A0ACB9LHW1</accession>
<organism evidence="1 2">
    <name type="scientific">Melastoma candidum</name>
    <dbReference type="NCBI Taxonomy" id="119954"/>
    <lineage>
        <taxon>Eukaryota</taxon>
        <taxon>Viridiplantae</taxon>
        <taxon>Streptophyta</taxon>
        <taxon>Embryophyta</taxon>
        <taxon>Tracheophyta</taxon>
        <taxon>Spermatophyta</taxon>
        <taxon>Magnoliopsida</taxon>
        <taxon>eudicotyledons</taxon>
        <taxon>Gunneridae</taxon>
        <taxon>Pentapetalae</taxon>
        <taxon>rosids</taxon>
        <taxon>malvids</taxon>
        <taxon>Myrtales</taxon>
        <taxon>Melastomataceae</taxon>
        <taxon>Melastomatoideae</taxon>
        <taxon>Melastomateae</taxon>
        <taxon>Melastoma</taxon>
    </lineage>
</organism>
<gene>
    <name evidence="1" type="ORF">MLD38_035552</name>
</gene>